<dbReference type="AlphaFoldDB" id="A0AA40CE74"/>
<reference evidence="2" key="1">
    <citation type="submission" date="2023-06" db="EMBL/GenBank/DDBJ databases">
        <title>Genome-scale phylogeny and comparative genomics of the fungal order Sordariales.</title>
        <authorList>
            <consortium name="Lawrence Berkeley National Laboratory"/>
            <person name="Hensen N."/>
            <person name="Bonometti L."/>
            <person name="Westerberg I."/>
            <person name="Brannstrom I.O."/>
            <person name="Guillou S."/>
            <person name="Cros-Aarteil S."/>
            <person name="Calhoun S."/>
            <person name="Haridas S."/>
            <person name="Kuo A."/>
            <person name="Mondo S."/>
            <person name="Pangilinan J."/>
            <person name="Riley R."/>
            <person name="LaButti K."/>
            <person name="Andreopoulos B."/>
            <person name="Lipzen A."/>
            <person name="Chen C."/>
            <person name="Yanf M."/>
            <person name="Daum C."/>
            <person name="Ng V."/>
            <person name="Clum A."/>
            <person name="Steindorff A."/>
            <person name="Ohm R."/>
            <person name="Martin F."/>
            <person name="Silar P."/>
            <person name="Natvig D."/>
            <person name="Lalanne C."/>
            <person name="Gautier V."/>
            <person name="Ament-velasquez S.L."/>
            <person name="Kruys A."/>
            <person name="Hutchinson M.I."/>
            <person name="Powell A.J."/>
            <person name="Barry K."/>
            <person name="Miller A.N."/>
            <person name="Grigoriev I.V."/>
            <person name="Debuchy R."/>
            <person name="Gladieux P."/>
            <person name="Thoren M.H."/>
            <person name="Johannesson H."/>
        </authorList>
    </citation>
    <scope>NUCLEOTIDE SEQUENCE</scope>
    <source>
        <strain evidence="2">SMH3391-2</strain>
    </source>
</reference>
<comment type="caution">
    <text evidence="2">The sequence shown here is derived from an EMBL/GenBank/DDBJ whole genome shotgun (WGS) entry which is preliminary data.</text>
</comment>
<gene>
    <name evidence="2" type="ORF">B0T17DRAFT_586643</name>
</gene>
<feature type="compositionally biased region" description="Low complexity" evidence="1">
    <location>
        <begin position="65"/>
        <end position="74"/>
    </location>
</feature>
<dbReference type="EMBL" id="JAULSR010000001">
    <property type="protein sequence ID" value="KAK0635000.1"/>
    <property type="molecule type" value="Genomic_DNA"/>
</dbReference>
<name>A0AA40CE74_9PEZI</name>
<proteinExistence type="predicted"/>
<protein>
    <submittedName>
        <fullName evidence="2">Uncharacterized protein</fullName>
    </submittedName>
</protein>
<evidence type="ECO:0000313" key="3">
    <source>
        <dbReference type="Proteomes" id="UP001174934"/>
    </source>
</evidence>
<dbReference type="Proteomes" id="UP001174934">
    <property type="component" value="Unassembled WGS sequence"/>
</dbReference>
<organism evidence="2 3">
    <name type="scientific">Bombardia bombarda</name>
    <dbReference type="NCBI Taxonomy" id="252184"/>
    <lineage>
        <taxon>Eukaryota</taxon>
        <taxon>Fungi</taxon>
        <taxon>Dikarya</taxon>
        <taxon>Ascomycota</taxon>
        <taxon>Pezizomycotina</taxon>
        <taxon>Sordariomycetes</taxon>
        <taxon>Sordariomycetidae</taxon>
        <taxon>Sordariales</taxon>
        <taxon>Lasiosphaeriaceae</taxon>
        <taxon>Bombardia</taxon>
    </lineage>
</organism>
<sequence>MAVDPDDVFGFLRSNGYNAAAYDDGPRVFLEGYNNAPRQPPPLMYDLQSMTDDRDIASISGSHYTTNTAATTRSHATRSTKSKKPDSVFSRSSSYCTYGGASSVQSSVVPPLVAPHRSFVQQFNSDTATGSLPPAPNSHPSFELWCEFCELQNCNATFRGDDEAGWMQHHADHLGGVFPESFMCWFCDDHISFVAHKPAERREKFEDRMGHIRGHIFDEYKTREDMRPDFHVIEVMGQQHLLDEDTFRYAMHYTELPRPLRLPGDNPGARPLGRPAQQPQERGQYHDLEKERRHHRRHNRDPNARR</sequence>
<feature type="region of interest" description="Disordered" evidence="1">
    <location>
        <begin position="61"/>
        <end position="91"/>
    </location>
</feature>
<accession>A0AA40CE74</accession>
<feature type="region of interest" description="Disordered" evidence="1">
    <location>
        <begin position="258"/>
        <end position="306"/>
    </location>
</feature>
<keyword evidence="3" id="KW-1185">Reference proteome</keyword>
<evidence type="ECO:0000256" key="1">
    <source>
        <dbReference type="SAM" id="MobiDB-lite"/>
    </source>
</evidence>
<evidence type="ECO:0000313" key="2">
    <source>
        <dbReference type="EMBL" id="KAK0635000.1"/>
    </source>
</evidence>